<name>A0A9P4K4R2_9PLEO</name>
<evidence type="ECO:0000259" key="1">
    <source>
        <dbReference type="Pfam" id="PF12697"/>
    </source>
</evidence>
<dbReference type="InterPro" id="IPR000073">
    <property type="entry name" value="AB_hydrolase_1"/>
</dbReference>
<reference evidence="3" key="1">
    <citation type="journal article" date="2020" name="Stud. Mycol.">
        <title>101 Dothideomycetes genomes: A test case for predicting lifestyles and emergence of pathogens.</title>
        <authorList>
            <person name="Haridas S."/>
            <person name="Albert R."/>
            <person name="Binder M."/>
            <person name="Bloem J."/>
            <person name="LaButti K."/>
            <person name="Salamov A."/>
            <person name="Andreopoulos B."/>
            <person name="Baker S."/>
            <person name="Barry K."/>
            <person name="Bills G."/>
            <person name="Bluhm B."/>
            <person name="Cannon C."/>
            <person name="Castanera R."/>
            <person name="Culley D."/>
            <person name="Daum C."/>
            <person name="Ezra D."/>
            <person name="Gonzalez J."/>
            <person name="Henrissat B."/>
            <person name="Kuo A."/>
            <person name="Liang C."/>
            <person name="Lipzen A."/>
            <person name="Lutzoni F."/>
            <person name="Magnuson J."/>
            <person name="Mondo S."/>
            <person name="Nolan M."/>
            <person name="Ohm R."/>
            <person name="Pangilinan J."/>
            <person name="Park H.-J."/>
            <person name="Ramirez L."/>
            <person name="Alfaro M."/>
            <person name="Sun H."/>
            <person name="Tritt A."/>
            <person name="Yoshinaga Y."/>
            <person name="Zwiers L.-H."/>
            <person name="Turgeon B."/>
            <person name="Goodwin S."/>
            <person name="Spatafora J."/>
            <person name="Crous P."/>
            <person name="Grigoriev I."/>
        </authorList>
    </citation>
    <scope>NUCLEOTIDE SEQUENCE [LARGE SCALE GENOMIC DNA]</scope>
    <source>
        <strain evidence="3">CBS 304.66</strain>
    </source>
</reference>
<protein>
    <submittedName>
        <fullName evidence="2">Alpha/beta-hydrolase</fullName>
    </submittedName>
</protein>
<evidence type="ECO:0000313" key="3">
    <source>
        <dbReference type="Proteomes" id="UP000800093"/>
    </source>
</evidence>
<gene>
    <name evidence="2" type="ORF">CC78DRAFT_470153</name>
</gene>
<evidence type="ECO:0000313" key="2">
    <source>
        <dbReference type="EMBL" id="KAF2261500.1"/>
    </source>
</evidence>
<dbReference type="AlphaFoldDB" id="A0A9P4K4R2"/>
<dbReference type="PANTHER" id="PTHR37017">
    <property type="entry name" value="AB HYDROLASE-1 DOMAIN-CONTAINING PROTEIN-RELATED"/>
    <property type="match status" value="1"/>
</dbReference>
<dbReference type="OrthoDB" id="1263307at2759"/>
<dbReference type="InterPro" id="IPR052897">
    <property type="entry name" value="Sec-Metab_Biosynth_Hydrolase"/>
</dbReference>
<feature type="domain" description="AB hydrolase-1" evidence="1">
    <location>
        <begin position="7"/>
        <end position="237"/>
    </location>
</feature>
<keyword evidence="3" id="KW-1185">Reference proteome</keyword>
<dbReference type="Proteomes" id="UP000800093">
    <property type="component" value="Unassembled WGS sequence"/>
</dbReference>
<dbReference type="EMBL" id="ML986656">
    <property type="protein sequence ID" value="KAF2261500.1"/>
    <property type="molecule type" value="Genomic_DNA"/>
</dbReference>
<dbReference type="SUPFAM" id="SSF53474">
    <property type="entry name" value="alpha/beta-Hydrolases"/>
    <property type="match status" value="1"/>
</dbReference>
<proteinExistence type="predicted"/>
<dbReference type="PANTHER" id="PTHR37017:SF13">
    <property type="entry name" value="AB HYDROLASE-1 DOMAIN-CONTAINING PROTEIN"/>
    <property type="match status" value="1"/>
</dbReference>
<sequence>MATEPTIILIPGSFAIPALYYNVTKPLAAQGYDIYTLNLQTTEKKPGKLPTLADDATYIAKNVEILADQGKDVVLVGHSYGGVPITEAAKGLSKKHRESKGKKGGIVRLAYMTAVVPKLGYSCAEHNGDDVALDYDGWLDFTDLALAASYVFSDLPPEEGHRMMQLFPQHSGPSFADKLTYEGYKDVPCSYLFCEEDKVITPVVQQRGIDAIEAASGKKVDVWRLSCDHCPTKSVPEKSIEWFKHLVELGGKEA</sequence>
<comment type="caution">
    <text evidence="2">The sequence shown here is derived from an EMBL/GenBank/DDBJ whole genome shotgun (WGS) entry which is preliminary data.</text>
</comment>
<accession>A0A9P4K4R2</accession>
<dbReference type="InterPro" id="IPR029058">
    <property type="entry name" value="AB_hydrolase_fold"/>
</dbReference>
<organism evidence="2 3">
    <name type="scientific">Lojkania enalia</name>
    <dbReference type="NCBI Taxonomy" id="147567"/>
    <lineage>
        <taxon>Eukaryota</taxon>
        <taxon>Fungi</taxon>
        <taxon>Dikarya</taxon>
        <taxon>Ascomycota</taxon>
        <taxon>Pezizomycotina</taxon>
        <taxon>Dothideomycetes</taxon>
        <taxon>Pleosporomycetidae</taxon>
        <taxon>Pleosporales</taxon>
        <taxon>Pleosporales incertae sedis</taxon>
        <taxon>Lojkania</taxon>
    </lineage>
</organism>
<dbReference type="Gene3D" id="3.40.50.1820">
    <property type="entry name" value="alpha/beta hydrolase"/>
    <property type="match status" value="1"/>
</dbReference>
<dbReference type="Pfam" id="PF12697">
    <property type="entry name" value="Abhydrolase_6"/>
    <property type="match status" value="1"/>
</dbReference>